<evidence type="ECO:0000313" key="2">
    <source>
        <dbReference type="EMBL" id="MEY8014796.1"/>
    </source>
</evidence>
<dbReference type="InterPro" id="IPR013767">
    <property type="entry name" value="PAS_fold"/>
</dbReference>
<dbReference type="NCBIfam" id="TIGR00229">
    <property type="entry name" value="sensory_box"/>
    <property type="match status" value="1"/>
</dbReference>
<gene>
    <name evidence="2" type="ORF">AB8998_07145</name>
</gene>
<organism evidence="2 3">
    <name type="scientific">Mycobacterium servetii</name>
    <dbReference type="NCBI Taxonomy" id="3237418"/>
    <lineage>
        <taxon>Bacteria</taxon>
        <taxon>Bacillati</taxon>
        <taxon>Actinomycetota</taxon>
        <taxon>Actinomycetes</taxon>
        <taxon>Mycobacteriales</taxon>
        <taxon>Mycobacteriaceae</taxon>
        <taxon>Mycobacterium</taxon>
    </lineage>
</organism>
<dbReference type="Gene3D" id="3.30.450.20">
    <property type="entry name" value="PAS domain"/>
    <property type="match status" value="1"/>
</dbReference>
<accession>A0ABV4BWX5</accession>
<protein>
    <submittedName>
        <fullName evidence="2">PAS domain S-box protein</fullName>
    </submittedName>
</protein>
<dbReference type="Proteomes" id="UP001564760">
    <property type="component" value="Unassembled WGS sequence"/>
</dbReference>
<keyword evidence="3" id="KW-1185">Reference proteome</keyword>
<dbReference type="EMBL" id="JBGEDP010000001">
    <property type="protein sequence ID" value="MEY8014796.1"/>
    <property type="molecule type" value="Genomic_DNA"/>
</dbReference>
<dbReference type="InterPro" id="IPR035965">
    <property type="entry name" value="PAS-like_dom_sf"/>
</dbReference>
<sequence>MERRRNGSSSDTPADILTRLPVVVVLERIPVPTVAMARDGNILFANTAFAEMVGHTQERLAGAEFPRIFNTDPAALTALSGVDALANMVVELEHCEGWTVRARMSKSALMRHDDPVVLVTFENLTERLWINEA</sequence>
<comment type="caution">
    <text evidence="2">The sequence shown here is derived from an EMBL/GenBank/DDBJ whole genome shotgun (WGS) entry which is preliminary data.</text>
</comment>
<proteinExistence type="predicted"/>
<name>A0ABV4BWX5_9MYCO</name>
<dbReference type="RefSeq" id="WP_369741458.1">
    <property type="nucleotide sequence ID" value="NZ_JBGEDP010000001.1"/>
</dbReference>
<dbReference type="InterPro" id="IPR000014">
    <property type="entry name" value="PAS"/>
</dbReference>
<evidence type="ECO:0000259" key="1">
    <source>
        <dbReference type="PROSITE" id="PS50112"/>
    </source>
</evidence>
<reference evidence="2 3" key="1">
    <citation type="submission" date="2024-08" db="EMBL/GenBank/DDBJ databases">
        <title>Mycobacterium servetensis sp. nov., a novel rapid-growing mycobacterial species recovered from a human patient in Zaragoza, Spain.</title>
        <authorList>
            <person name="Tristancho-Baro A.I."/>
            <person name="Buenestado-Serrano S."/>
            <person name="Garcia De Viedma D."/>
            <person name="Milagro-Beamonte A."/>
            <person name="Burillo N."/>
            <person name="Sanz S."/>
            <person name="Lopez-Calleja A.I."/>
            <person name="Penas-Utrilla D."/>
            <person name="Guardingo M."/>
            <person name="Garcia M.J."/>
            <person name="Vinuelas-Bayon J."/>
        </authorList>
    </citation>
    <scope>NUCLEOTIDE SEQUENCE [LARGE SCALE GENOMIC DNA]</scope>
    <source>
        <strain evidence="3">HUMS_12744610</strain>
    </source>
</reference>
<dbReference type="SUPFAM" id="SSF55785">
    <property type="entry name" value="PYP-like sensor domain (PAS domain)"/>
    <property type="match status" value="1"/>
</dbReference>
<dbReference type="Pfam" id="PF00989">
    <property type="entry name" value="PAS"/>
    <property type="match status" value="1"/>
</dbReference>
<feature type="domain" description="PAS" evidence="1">
    <location>
        <begin position="18"/>
        <end position="62"/>
    </location>
</feature>
<dbReference type="PROSITE" id="PS50112">
    <property type="entry name" value="PAS"/>
    <property type="match status" value="1"/>
</dbReference>
<evidence type="ECO:0000313" key="3">
    <source>
        <dbReference type="Proteomes" id="UP001564760"/>
    </source>
</evidence>